<dbReference type="GO" id="GO:0046872">
    <property type="term" value="F:metal ion binding"/>
    <property type="evidence" value="ECO:0007669"/>
    <property type="project" value="UniProtKB-KW"/>
</dbReference>
<dbReference type="InterPro" id="IPR000994">
    <property type="entry name" value="Pept_M24"/>
</dbReference>
<dbReference type="InterPro" id="IPR036005">
    <property type="entry name" value="Creatinase/aminopeptidase-like"/>
</dbReference>
<protein>
    <recommendedName>
        <fullName evidence="7">Peptidase M24 domain-containing protein</fullName>
    </recommendedName>
</protein>
<dbReference type="AlphaFoldDB" id="A0AAD4S0X7"/>
<comment type="cofactor">
    <cofactor evidence="1">
        <name>Mn(2+)</name>
        <dbReference type="ChEBI" id="CHEBI:29035"/>
    </cofactor>
</comment>
<dbReference type="Gene3D" id="3.90.230.10">
    <property type="entry name" value="Creatinase/methionine aminopeptidase superfamily"/>
    <property type="match status" value="1"/>
</dbReference>
<gene>
    <name evidence="8" type="ORF">MKW98_030726</name>
</gene>
<evidence type="ECO:0000256" key="4">
    <source>
        <dbReference type="ARBA" id="ARBA00022801"/>
    </source>
</evidence>
<keyword evidence="5" id="KW-0482">Metalloprotease</keyword>
<evidence type="ECO:0000259" key="7">
    <source>
        <dbReference type="Pfam" id="PF00557"/>
    </source>
</evidence>
<name>A0AAD4S0X7_9MAGN</name>
<keyword evidence="2" id="KW-0645">Protease</keyword>
<dbReference type="Pfam" id="PF00557">
    <property type="entry name" value="Peptidase_M24"/>
    <property type="match status" value="1"/>
</dbReference>
<evidence type="ECO:0000256" key="1">
    <source>
        <dbReference type="ARBA" id="ARBA00001936"/>
    </source>
</evidence>
<evidence type="ECO:0000256" key="3">
    <source>
        <dbReference type="ARBA" id="ARBA00022723"/>
    </source>
</evidence>
<dbReference type="PANTHER" id="PTHR48480">
    <property type="match status" value="1"/>
</dbReference>
<keyword evidence="4" id="KW-0378">Hydrolase</keyword>
<evidence type="ECO:0000313" key="8">
    <source>
        <dbReference type="EMBL" id="KAI3850666.1"/>
    </source>
</evidence>
<sequence>MAKQRENTWIVKRKQRQEAIKKIYTQNRSKLIGCLHQHLSSTNRPLKGFILLQTRELFRLLVWSEGDWFILSHSNLMLNYWVFASKDIATGNSILFVTRSLAGYILFFGEAKLLEYFNYLKETFMLHMVCYTDEIAEVLHAHHGGSEKPVLFLLHEQNTDSNNFCKPAKFKGMEEFETDLSVLHPILTECRAIKSDAELFLIRYANDVSSKAHVEAMRNMRAGIFEIELRNIFLHHAFTNGDGCSITCICATGGNSSVLNYAHEAALNIWTFEDGDMALLDSGAEYNFHVSDITCSFPVNGKFTSDQKLIYNISREVYSRVTKGWWHLCW</sequence>
<keyword evidence="6" id="KW-0464">Manganese</keyword>
<dbReference type="GO" id="GO:0006508">
    <property type="term" value="P:proteolysis"/>
    <property type="evidence" value="ECO:0007669"/>
    <property type="project" value="UniProtKB-KW"/>
</dbReference>
<evidence type="ECO:0000313" key="9">
    <source>
        <dbReference type="Proteomes" id="UP001202328"/>
    </source>
</evidence>
<evidence type="ECO:0000256" key="5">
    <source>
        <dbReference type="ARBA" id="ARBA00023049"/>
    </source>
</evidence>
<dbReference type="EMBL" id="JAJJMB010015994">
    <property type="protein sequence ID" value="KAI3850666.1"/>
    <property type="molecule type" value="Genomic_DNA"/>
</dbReference>
<dbReference type="SUPFAM" id="SSF55920">
    <property type="entry name" value="Creatinase/aminopeptidase"/>
    <property type="match status" value="1"/>
</dbReference>
<dbReference type="Proteomes" id="UP001202328">
    <property type="component" value="Unassembled WGS sequence"/>
</dbReference>
<dbReference type="InterPro" id="IPR052433">
    <property type="entry name" value="X-Pro_dipept-like"/>
</dbReference>
<dbReference type="Gene3D" id="3.40.350.10">
    <property type="entry name" value="Creatinase/prolidase N-terminal domain"/>
    <property type="match status" value="1"/>
</dbReference>
<keyword evidence="9" id="KW-1185">Reference proteome</keyword>
<dbReference type="GO" id="GO:0008237">
    <property type="term" value="F:metallopeptidase activity"/>
    <property type="evidence" value="ECO:0007669"/>
    <property type="project" value="UniProtKB-KW"/>
</dbReference>
<dbReference type="PANTHER" id="PTHR48480:SF2">
    <property type="entry name" value="PEPTIDASE D"/>
    <property type="match status" value="1"/>
</dbReference>
<dbReference type="InterPro" id="IPR029149">
    <property type="entry name" value="Creatin/AminoP/Spt16_N"/>
</dbReference>
<reference evidence="8" key="1">
    <citation type="submission" date="2022-04" db="EMBL/GenBank/DDBJ databases">
        <title>A functionally conserved STORR gene fusion in Papaver species that diverged 16.8 million years ago.</title>
        <authorList>
            <person name="Catania T."/>
        </authorList>
    </citation>
    <scope>NUCLEOTIDE SEQUENCE</scope>
    <source>
        <strain evidence="8">S-188037</strain>
    </source>
</reference>
<proteinExistence type="predicted"/>
<evidence type="ECO:0000256" key="6">
    <source>
        <dbReference type="ARBA" id="ARBA00023211"/>
    </source>
</evidence>
<evidence type="ECO:0000256" key="2">
    <source>
        <dbReference type="ARBA" id="ARBA00022670"/>
    </source>
</evidence>
<comment type="caution">
    <text evidence="8">The sequence shown here is derived from an EMBL/GenBank/DDBJ whole genome shotgun (WGS) entry which is preliminary data.</text>
</comment>
<keyword evidence="3" id="KW-0479">Metal-binding</keyword>
<accession>A0AAD4S0X7</accession>
<feature type="domain" description="Peptidase M24" evidence="7">
    <location>
        <begin position="202"/>
        <end position="321"/>
    </location>
</feature>
<organism evidence="8 9">
    <name type="scientific">Papaver atlanticum</name>
    <dbReference type="NCBI Taxonomy" id="357466"/>
    <lineage>
        <taxon>Eukaryota</taxon>
        <taxon>Viridiplantae</taxon>
        <taxon>Streptophyta</taxon>
        <taxon>Embryophyta</taxon>
        <taxon>Tracheophyta</taxon>
        <taxon>Spermatophyta</taxon>
        <taxon>Magnoliopsida</taxon>
        <taxon>Ranunculales</taxon>
        <taxon>Papaveraceae</taxon>
        <taxon>Papaveroideae</taxon>
        <taxon>Papaver</taxon>
    </lineage>
</organism>